<dbReference type="Proteomes" id="UP000184147">
    <property type="component" value="Unassembled WGS sequence"/>
</dbReference>
<dbReference type="AlphaFoldDB" id="A0A1M5A2D0"/>
<name>A0A1M5A2D0_9FLAO</name>
<organism evidence="1 2">
    <name type="scientific">Flavobacterium fontis</name>
    <dbReference type="NCBI Taxonomy" id="1124188"/>
    <lineage>
        <taxon>Bacteria</taxon>
        <taxon>Pseudomonadati</taxon>
        <taxon>Bacteroidota</taxon>
        <taxon>Flavobacteriia</taxon>
        <taxon>Flavobacteriales</taxon>
        <taxon>Flavobacteriaceae</taxon>
        <taxon>Flavobacterium</taxon>
    </lineage>
</organism>
<dbReference type="PROSITE" id="PS51257">
    <property type="entry name" value="PROKAR_LIPOPROTEIN"/>
    <property type="match status" value="1"/>
</dbReference>
<sequence>MRLLSGLLLLFLAGCGIPYDGETIINIEGRVVDAYNQPLPNQRAYLGASYGDDGYDTATYKTVTDGQGAFRLTLFRPNEGAELIFEENSTYLPLFCTGLHTSNFSGLQWNLGTLVRYKATDLVSVTIVVNTVNPNSILEQLKLTGMIYTPNYDFNTLTTGDPISLDYQVRKNQTCTLQYKVKNGLTQQVSELTVPLVIAESNVTYTLNL</sequence>
<evidence type="ECO:0000313" key="2">
    <source>
        <dbReference type="Proteomes" id="UP000184147"/>
    </source>
</evidence>
<reference evidence="1 2" key="1">
    <citation type="submission" date="2016-11" db="EMBL/GenBank/DDBJ databases">
        <authorList>
            <person name="Jaros S."/>
            <person name="Januszkiewicz K."/>
            <person name="Wedrychowicz H."/>
        </authorList>
    </citation>
    <scope>NUCLEOTIDE SEQUENCE [LARGE SCALE GENOMIC DNA]</scope>
    <source>
        <strain evidence="1 2">DSM 25660</strain>
    </source>
</reference>
<dbReference type="EMBL" id="FQVQ01000005">
    <property type="protein sequence ID" value="SHF23972.1"/>
    <property type="molecule type" value="Genomic_DNA"/>
</dbReference>
<evidence type="ECO:0000313" key="1">
    <source>
        <dbReference type="EMBL" id="SHF23972.1"/>
    </source>
</evidence>
<gene>
    <name evidence="1" type="ORF">SAMN05444377_105104</name>
</gene>
<proteinExistence type="predicted"/>
<dbReference type="STRING" id="1124188.SAMN05444377_105104"/>
<keyword evidence="2" id="KW-1185">Reference proteome</keyword>
<accession>A0A1M5A2D0</accession>
<dbReference type="OrthoDB" id="1349978at2"/>
<protein>
    <submittedName>
        <fullName evidence="1">Uncharacterized protein</fullName>
    </submittedName>
</protein>
<dbReference type="RefSeq" id="WP_073362612.1">
    <property type="nucleotide sequence ID" value="NZ_FQVQ01000005.1"/>
</dbReference>